<dbReference type="GO" id="GO:0003729">
    <property type="term" value="F:mRNA binding"/>
    <property type="evidence" value="ECO:0007669"/>
    <property type="project" value="InterPro"/>
</dbReference>
<evidence type="ECO:0000256" key="2">
    <source>
        <dbReference type="ARBA" id="ARBA00022649"/>
    </source>
</evidence>
<dbReference type="SUPFAM" id="SSF54786">
    <property type="entry name" value="YcfA/nrd intein domain"/>
    <property type="match status" value="1"/>
</dbReference>
<evidence type="ECO:0000256" key="4">
    <source>
        <dbReference type="ARBA" id="ARBA00022759"/>
    </source>
</evidence>
<dbReference type="InterPro" id="IPR038570">
    <property type="entry name" value="HicA_sf"/>
</dbReference>
<evidence type="ECO:0000256" key="3">
    <source>
        <dbReference type="ARBA" id="ARBA00022722"/>
    </source>
</evidence>
<evidence type="ECO:0000256" key="1">
    <source>
        <dbReference type="ARBA" id="ARBA00006620"/>
    </source>
</evidence>
<evidence type="ECO:0008006" key="10">
    <source>
        <dbReference type="Google" id="ProtNLM"/>
    </source>
</evidence>
<evidence type="ECO:0000256" key="5">
    <source>
        <dbReference type="ARBA" id="ARBA00022801"/>
    </source>
</evidence>
<dbReference type="EMBL" id="MHCV01000013">
    <property type="protein sequence ID" value="OGY27758.1"/>
    <property type="molecule type" value="Genomic_DNA"/>
</dbReference>
<organism evidence="8 9">
    <name type="scientific">Candidatus Woykebacteria bacterium RIFCSPHIGHO2_01_FULL_39_12</name>
    <dbReference type="NCBI Taxonomy" id="1802599"/>
    <lineage>
        <taxon>Bacteria</taxon>
        <taxon>Candidatus Woykeibacteriota</taxon>
    </lineage>
</organism>
<dbReference type="Pfam" id="PF07927">
    <property type="entry name" value="HicA_toxin"/>
    <property type="match status" value="1"/>
</dbReference>
<evidence type="ECO:0000313" key="9">
    <source>
        <dbReference type="Proteomes" id="UP000177900"/>
    </source>
</evidence>
<dbReference type="InterPro" id="IPR012933">
    <property type="entry name" value="HicA_mRNA_interferase"/>
</dbReference>
<dbReference type="Gene3D" id="3.30.920.30">
    <property type="entry name" value="Hypothetical protein"/>
    <property type="match status" value="1"/>
</dbReference>
<gene>
    <name evidence="8" type="ORF">A2864_00865</name>
</gene>
<keyword evidence="2" id="KW-1277">Toxin-antitoxin system</keyword>
<comment type="caution">
    <text evidence="8">The sequence shown here is derived from an EMBL/GenBank/DDBJ whole genome shotgun (WGS) entry which is preliminary data.</text>
</comment>
<evidence type="ECO:0000313" key="8">
    <source>
        <dbReference type="EMBL" id="OGY27758.1"/>
    </source>
</evidence>
<keyword evidence="7" id="KW-0346">Stress response</keyword>
<dbReference type="GO" id="GO:0004519">
    <property type="term" value="F:endonuclease activity"/>
    <property type="evidence" value="ECO:0007669"/>
    <property type="project" value="UniProtKB-KW"/>
</dbReference>
<evidence type="ECO:0000256" key="6">
    <source>
        <dbReference type="ARBA" id="ARBA00022884"/>
    </source>
</evidence>
<accession>A0A1G1WJ41</accession>
<keyword evidence="6" id="KW-0694">RNA-binding</keyword>
<keyword evidence="3" id="KW-0540">Nuclease</keyword>
<dbReference type="AlphaFoldDB" id="A0A1G1WJ41"/>
<name>A0A1G1WJ41_9BACT</name>
<dbReference type="GO" id="GO:0016787">
    <property type="term" value="F:hydrolase activity"/>
    <property type="evidence" value="ECO:0007669"/>
    <property type="project" value="UniProtKB-KW"/>
</dbReference>
<sequence>MSKLPIISSKQALKAFEKLGYAQVRQRGSHVRLIHATNPRLHKPLSIPLHPTLGPGLLRKCIRDANISVEDFTKLL</sequence>
<keyword evidence="4" id="KW-0255">Endonuclease</keyword>
<dbReference type="Proteomes" id="UP000177900">
    <property type="component" value="Unassembled WGS sequence"/>
</dbReference>
<reference evidence="8 9" key="1">
    <citation type="journal article" date="2016" name="Nat. Commun.">
        <title>Thousands of microbial genomes shed light on interconnected biogeochemical processes in an aquifer system.</title>
        <authorList>
            <person name="Anantharaman K."/>
            <person name="Brown C.T."/>
            <person name="Hug L.A."/>
            <person name="Sharon I."/>
            <person name="Castelle C.J."/>
            <person name="Probst A.J."/>
            <person name="Thomas B.C."/>
            <person name="Singh A."/>
            <person name="Wilkins M.J."/>
            <person name="Karaoz U."/>
            <person name="Brodie E.L."/>
            <person name="Williams K.H."/>
            <person name="Hubbard S.S."/>
            <person name="Banfield J.F."/>
        </authorList>
    </citation>
    <scope>NUCLEOTIDE SEQUENCE [LARGE SCALE GENOMIC DNA]</scope>
</reference>
<evidence type="ECO:0000256" key="7">
    <source>
        <dbReference type="ARBA" id="ARBA00023016"/>
    </source>
</evidence>
<keyword evidence="5" id="KW-0378">Hydrolase</keyword>
<proteinExistence type="inferred from homology"/>
<protein>
    <recommendedName>
        <fullName evidence="10">Addiction module toxin, HicA family</fullName>
    </recommendedName>
</protein>
<comment type="similarity">
    <text evidence="1">Belongs to the HicA mRNA interferase family.</text>
</comment>